<dbReference type="InterPro" id="IPR046373">
    <property type="entry name" value="Acyl-CoA_Oxase/DH_mid-dom_sf"/>
</dbReference>
<accession>A4X8S8</accession>
<dbReference type="GO" id="GO:0003995">
    <property type="term" value="F:acyl-CoA dehydrogenase activity"/>
    <property type="evidence" value="ECO:0007669"/>
    <property type="project" value="TreeGrafter"/>
</dbReference>
<organism evidence="5 6">
    <name type="scientific">Salinispora tropica (strain ATCC BAA-916 / DSM 44818 / JCM 13857 / NBRC 105044 / CNB-440)</name>
    <dbReference type="NCBI Taxonomy" id="369723"/>
    <lineage>
        <taxon>Bacteria</taxon>
        <taxon>Bacillati</taxon>
        <taxon>Actinomycetota</taxon>
        <taxon>Actinomycetes</taxon>
        <taxon>Micromonosporales</taxon>
        <taxon>Micromonosporaceae</taxon>
        <taxon>Salinispora</taxon>
    </lineage>
</organism>
<dbReference type="eggNOG" id="COG1960">
    <property type="taxonomic scope" value="Bacteria"/>
</dbReference>
<dbReference type="PATRIC" id="fig|369723.5.peg.2922"/>
<dbReference type="STRING" id="369723.Strop_2837"/>
<dbReference type="Pfam" id="PF02771">
    <property type="entry name" value="Acyl-CoA_dh_N"/>
    <property type="match status" value="1"/>
</dbReference>
<dbReference type="Gene3D" id="1.10.540.10">
    <property type="entry name" value="Acyl-CoA dehydrogenase/oxidase, N-terminal domain"/>
    <property type="match status" value="1"/>
</dbReference>
<dbReference type="InterPro" id="IPR013786">
    <property type="entry name" value="AcylCoA_DH/ox_N"/>
</dbReference>
<dbReference type="PIRSF" id="PIRSF016578">
    <property type="entry name" value="HsaA"/>
    <property type="match status" value="1"/>
</dbReference>
<dbReference type="SUPFAM" id="SSF56645">
    <property type="entry name" value="Acyl-CoA dehydrogenase NM domain-like"/>
    <property type="match status" value="1"/>
</dbReference>
<dbReference type="HOGENOM" id="CLU_018204_2_0_11"/>
<dbReference type="KEGG" id="stp:Strop_2837"/>
<keyword evidence="6" id="KW-1185">Reference proteome</keyword>
<dbReference type="PANTHER" id="PTHR43884">
    <property type="entry name" value="ACYL-COA DEHYDROGENASE"/>
    <property type="match status" value="1"/>
</dbReference>
<evidence type="ECO:0000313" key="5">
    <source>
        <dbReference type="EMBL" id="ABP55278.1"/>
    </source>
</evidence>
<dbReference type="Pfam" id="PF08028">
    <property type="entry name" value="Acyl-CoA_dh_2"/>
    <property type="match status" value="1"/>
</dbReference>
<dbReference type="RefSeq" id="WP_012014059.1">
    <property type="nucleotide sequence ID" value="NC_009380.1"/>
</dbReference>
<evidence type="ECO:0000259" key="3">
    <source>
        <dbReference type="Pfam" id="PF02771"/>
    </source>
</evidence>
<sequence length="399" mass="42063">MDSTGQREIRSAHPTHYTEEKDVNPTLARVRELATHVTKRAEEIEQQRGLPDDLVDDLRDAGCFRMFAPASHGGDQLDLPDVLAVLEELARADAATAWTVGQVALSHLIVRCGPAEAVEDVFADGPDTLVAGAVAPKGRARHTDTGWRVTGQWPFVTGSPRASWFYLSCVVVTGRSVPVGDDGVPATRILYVPARDIRVLDTWRVLGLRGTASHDVAVEKARVPAYRAVVAESEQGGEAVHRIAESSLIIGSIAVGLADGALADLVQVAAGGKRPALSARRLASAPVFQDRLGEAQTVLRAARALLYAEASEAQASAGTSTALHRARLRATAAQVTSLAGQVVDTAHKLAGGTAVYEASPLQRRLRDLHTATQHFVAGRDSYATLGALAVGAEGGSGPL</sequence>
<evidence type="ECO:0000313" key="6">
    <source>
        <dbReference type="Proteomes" id="UP000000235"/>
    </source>
</evidence>
<dbReference type="Proteomes" id="UP000000235">
    <property type="component" value="Chromosome"/>
</dbReference>
<dbReference type="AlphaFoldDB" id="A4X8S8"/>
<evidence type="ECO:0000256" key="2">
    <source>
        <dbReference type="SAM" id="MobiDB-lite"/>
    </source>
</evidence>
<protein>
    <submittedName>
        <fullName evidence="5">Acyl-CoA dehydrogenase, type 2, C-terminal domain</fullName>
    </submittedName>
</protein>
<feature type="domain" description="Acyl-CoA dehydrogenase/oxidase N-terminal" evidence="3">
    <location>
        <begin position="30"/>
        <end position="116"/>
    </location>
</feature>
<evidence type="ECO:0000259" key="4">
    <source>
        <dbReference type="Pfam" id="PF08028"/>
    </source>
</evidence>
<gene>
    <name evidence="5" type="ordered locus">Strop_2837</name>
</gene>
<dbReference type="Gene3D" id="2.40.110.10">
    <property type="entry name" value="Butyryl-CoA Dehydrogenase, subunit A, domain 2"/>
    <property type="match status" value="1"/>
</dbReference>
<name>A4X8S8_SALTO</name>
<reference evidence="6" key="1">
    <citation type="journal article" date="2007" name="Proc. Natl. Acad. Sci. U.S.A.">
        <title>Genome sequencing reveals complex secondary metabolome in the marine actinomycete Salinispora tropica.</title>
        <authorList>
            <person name="Udwary D.W."/>
            <person name="Zeigler L."/>
            <person name="Asolkar R.N."/>
            <person name="Singan V."/>
            <person name="Lapidus A."/>
            <person name="Fenical W."/>
            <person name="Jensen P.R."/>
            <person name="Moore B.S."/>
        </authorList>
    </citation>
    <scope>NUCLEOTIDE SEQUENCE [LARGE SCALE GENOMIC DNA]</scope>
    <source>
        <strain evidence="6">ATCC BAA-916 / DSM 44818 / CNB-440</strain>
    </source>
</reference>
<dbReference type="Gene3D" id="1.20.140.10">
    <property type="entry name" value="Butyryl-CoA Dehydrogenase, subunit A, domain 3"/>
    <property type="match status" value="1"/>
</dbReference>
<dbReference type="InterPro" id="IPR013107">
    <property type="entry name" value="Acyl-CoA_DH_C"/>
</dbReference>
<dbReference type="InterPro" id="IPR036250">
    <property type="entry name" value="AcylCo_DH-like_C"/>
</dbReference>
<dbReference type="PANTHER" id="PTHR43884:SF25">
    <property type="entry name" value="ACYL-COA DEHYDROGENASE YDBM-RELATED"/>
    <property type="match status" value="1"/>
</dbReference>
<proteinExistence type="predicted"/>
<evidence type="ECO:0000256" key="1">
    <source>
        <dbReference type="ARBA" id="ARBA00023002"/>
    </source>
</evidence>
<dbReference type="GO" id="GO:0050660">
    <property type="term" value="F:flavin adenine dinucleotide binding"/>
    <property type="evidence" value="ECO:0007669"/>
    <property type="project" value="InterPro"/>
</dbReference>
<feature type="domain" description="Acyl-CoA dehydrogenase C-terminal" evidence="4">
    <location>
        <begin position="248"/>
        <end position="376"/>
    </location>
</feature>
<dbReference type="SUPFAM" id="SSF47203">
    <property type="entry name" value="Acyl-CoA dehydrogenase C-terminal domain-like"/>
    <property type="match status" value="1"/>
</dbReference>
<dbReference type="InterPro" id="IPR037069">
    <property type="entry name" value="AcylCoA_DH/ox_N_sf"/>
</dbReference>
<dbReference type="InterPro" id="IPR009100">
    <property type="entry name" value="AcylCoA_DH/oxidase_NM_dom_sf"/>
</dbReference>
<feature type="region of interest" description="Disordered" evidence="2">
    <location>
        <begin position="1"/>
        <end position="23"/>
    </location>
</feature>
<dbReference type="EMBL" id="CP000667">
    <property type="protein sequence ID" value="ABP55278.1"/>
    <property type="molecule type" value="Genomic_DNA"/>
</dbReference>
<keyword evidence="1" id="KW-0560">Oxidoreductase</keyword>